<sequence>MRVIFAGTPDFAATHLQAILNDDRYQLVAIYTQPDRPAGRGKKITQSPVKKLALANNIQLEQPSSLVDLTALETLVRFNADVLVVVAYGLILPQAVLDIPRLGCINVHGSILPKWRGAAPIQRAIEAGDKESGVTVMQMDAGLDTGPMLTTSRCAIDDNETSASLYPKLANLGAQALISTLEKLRSGTAVGIAQDSTQGSYANKIAKEESLIDWSASATEIERRVRAFNPFPAAYSLINGQRVKVWLASADFRDYPGVPGEILSADDDGLLVQCGGGALLISTIQLAGKSKMCVAEVLKSKASIFSPGNRLGT</sequence>
<feature type="binding site" evidence="5">
    <location>
        <begin position="110"/>
        <end position="113"/>
    </location>
    <ligand>
        <name>(6S)-5,6,7,8-tetrahydrofolate</name>
        <dbReference type="ChEBI" id="CHEBI:57453"/>
    </ligand>
</feature>
<dbReference type="SUPFAM" id="SSF50486">
    <property type="entry name" value="FMT C-terminal domain-like"/>
    <property type="match status" value="1"/>
</dbReference>
<protein>
    <recommendedName>
        <fullName evidence="2 5">Methionyl-tRNA formyltransferase</fullName>
        <ecNumber evidence="2 5">2.1.2.9</ecNumber>
    </recommendedName>
</protein>
<evidence type="ECO:0000256" key="5">
    <source>
        <dbReference type="HAMAP-Rule" id="MF_00182"/>
    </source>
</evidence>
<reference evidence="8 9" key="1">
    <citation type="submission" date="2019-02" db="EMBL/GenBank/DDBJ databases">
        <title>Prokaryotic population dynamics and viral predation in marine succession experiment using metagenomics: the confinement effect.</title>
        <authorList>
            <person name="Haro-Moreno J.M."/>
            <person name="Rodriguez-Valera F."/>
            <person name="Lopez-Perez M."/>
        </authorList>
    </citation>
    <scope>NUCLEOTIDE SEQUENCE [LARGE SCALE GENOMIC DNA]</scope>
    <source>
        <strain evidence="8">MED-G170</strain>
    </source>
</reference>
<proteinExistence type="inferred from homology"/>
<dbReference type="InterPro" id="IPR005793">
    <property type="entry name" value="Formyl_trans_C"/>
</dbReference>
<comment type="catalytic activity">
    <reaction evidence="5">
        <text>L-methionyl-tRNA(fMet) + (6R)-10-formyltetrahydrofolate = N-formyl-L-methionyl-tRNA(fMet) + (6S)-5,6,7,8-tetrahydrofolate + H(+)</text>
        <dbReference type="Rhea" id="RHEA:24380"/>
        <dbReference type="Rhea" id="RHEA-COMP:9952"/>
        <dbReference type="Rhea" id="RHEA-COMP:9953"/>
        <dbReference type="ChEBI" id="CHEBI:15378"/>
        <dbReference type="ChEBI" id="CHEBI:57453"/>
        <dbReference type="ChEBI" id="CHEBI:78530"/>
        <dbReference type="ChEBI" id="CHEBI:78844"/>
        <dbReference type="ChEBI" id="CHEBI:195366"/>
        <dbReference type="EC" id="2.1.2.9"/>
    </reaction>
</comment>
<dbReference type="Proteomes" id="UP000315889">
    <property type="component" value="Unassembled WGS sequence"/>
</dbReference>
<dbReference type="PROSITE" id="PS00373">
    <property type="entry name" value="GART"/>
    <property type="match status" value="1"/>
</dbReference>
<dbReference type="FunFam" id="3.40.50.12230:FF:000001">
    <property type="entry name" value="Methionyl-tRNA formyltransferase"/>
    <property type="match status" value="1"/>
</dbReference>
<dbReference type="Pfam" id="PF00551">
    <property type="entry name" value="Formyl_trans_N"/>
    <property type="match status" value="1"/>
</dbReference>
<dbReference type="PANTHER" id="PTHR11138:SF5">
    <property type="entry name" value="METHIONYL-TRNA FORMYLTRANSFERASE, MITOCHONDRIAL"/>
    <property type="match status" value="1"/>
</dbReference>
<dbReference type="GO" id="GO:0005829">
    <property type="term" value="C:cytosol"/>
    <property type="evidence" value="ECO:0007669"/>
    <property type="project" value="TreeGrafter"/>
</dbReference>
<evidence type="ECO:0000259" key="6">
    <source>
        <dbReference type="Pfam" id="PF00551"/>
    </source>
</evidence>
<evidence type="ECO:0000256" key="3">
    <source>
        <dbReference type="ARBA" id="ARBA00022679"/>
    </source>
</evidence>
<comment type="similarity">
    <text evidence="1 5">Belongs to the Fmt family.</text>
</comment>
<dbReference type="EMBL" id="SHBP01000009">
    <property type="protein sequence ID" value="RZO19704.1"/>
    <property type="molecule type" value="Genomic_DNA"/>
</dbReference>
<evidence type="ECO:0000259" key="7">
    <source>
        <dbReference type="Pfam" id="PF02911"/>
    </source>
</evidence>
<dbReference type="InterPro" id="IPR001555">
    <property type="entry name" value="GART_AS"/>
</dbReference>
<keyword evidence="4 5" id="KW-0648">Protein biosynthesis</keyword>
<evidence type="ECO:0000256" key="2">
    <source>
        <dbReference type="ARBA" id="ARBA00012261"/>
    </source>
</evidence>
<evidence type="ECO:0000313" key="8">
    <source>
        <dbReference type="EMBL" id="RZO19704.1"/>
    </source>
</evidence>
<dbReference type="CDD" id="cd08646">
    <property type="entry name" value="FMT_core_Met-tRNA-FMT_N"/>
    <property type="match status" value="1"/>
</dbReference>
<dbReference type="InterPro" id="IPR044135">
    <property type="entry name" value="Met-tRNA-FMT_C"/>
</dbReference>
<gene>
    <name evidence="5" type="primary">fmt</name>
    <name evidence="8" type="ORF">EVB03_07305</name>
</gene>
<dbReference type="InterPro" id="IPR005794">
    <property type="entry name" value="Fmt"/>
</dbReference>
<accession>A0A520MES3</accession>
<dbReference type="EC" id="2.1.2.9" evidence="2 5"/>
<dbReference type="PANTHER" id="PTHR11138">
    <property type="entry name" value="METHIONYL-TRNA FORMYLTRANSFERASE"/>
    <property type="match status" value="1"/>
</dbReference>
<dbReference type="GO" id="GO:0004479">
    <property type="term" value="F:methionyl-tRNA formyltransferase activity"/>
    <property type="evidence" value="ECO:0007669"/>
    <property type="project" value="UniProtKB-UniRule"/>
</dbReference>
<evidence type="ECO:0000313" key="9">
    <source>
        <dbReference type="Proteomes" id="UP000315889"/>
    </source>
</evidence>
<dbReference type="InterPro" id="IPR036477">
    <property type="entry name" value="Formyl_transf_N_sf"/>
</dbReference>
<feature type="domain" description="Formyl transferase N-terminal" evidence="6">
    <location>
        <begin position="2"/>
        <end position="180"/>
    </location>
</feature>
<dbReference type="Pfam" id="PF02911">
    <property type="entry name" value="Formyl_trans_C"/>
    <property type="match status" value="1"/>
</dbReference>
<comment type="caution">
    <text evidence="8">The sequence shown here is derived from an EMBL/GenBank/DDBJ whole genome shotgun (WGS) entry which is preliminary data.</text>
</comment>
<dbReference type="NCBIfam" id="TIGR00460">
    <property type="entry name" value="fmt"/>
    <property type="match status" value="1"/>
</dbReference>
<evidence type="ECO:0000256" key="1">
    <source>
        <dbReference type="ARBA" id="ARBA00010699"/>
    </source>
</evidence>
<organism evidence="8 9">
    <name type="scientific">SAR92 clade bacterium</name>
    <dbReference type="NCBI Taxonomy" id="2315479"/>
    <lineage>
        <taxon>Bacteria</taxon>
        <taxon>Pseudomonadati</taxon>
        <taxon>Pseudomonadota</taxon>
        <taxon>Gammaproteobacteria</taxon>
        <taxon>Cellvibrionales</taxon>
        <taxon>Porticoccaceae</taxon>
        <taxon>SAR92 clade</taxon>
    </lineage>
</organism>
<dbReference type="InterPro" id="IPR002376">
    <property type="entry name" value="Formyl_transf_N"/>
</dbReference>
<dbReference type="HAMAP" id="MF_00182">
    <property type="entry name" value="Formyl_trans"/>
    <property type="match status" value="1"/>
</dbReference>
<dbReference type="AlphaFoldDB" id="A0A520MES3"/>
<dbReference type="SUPFAM" id="SSF53328">
    <property type="entry name" value="Formyltransferase"/>
    <property type="match status" value="1"/>
</dbReference>
<comment type="function">
    <text evidence="5">Attaches a formyl group to the free amino group of methionyl-tRNA(fMet). The formyl group appears to play a dual role in the initiator identity of N-formylmethionyl-tRNA by promoting its recognition by IF2 and preventing the misappropriation of this tRNA by the elongation apparatus.</text>
</comment>
<name>A0A520MES3_9GAMM</name>
<dbReference type="InterPro" id="IPR041711">
    <property type="entry name" value="Met-tRNA-FMT_N"/>
</dbReference>
<dbReference type="CDD" id="cd08704">
    <property type="entry name" value="Met_tRNA_FMT_C"/>
    <property type="match status" value="1"/>
</dbReference>
<dbReference type="InterPro" id="IPR011034">
    <property type="entry name" value="Formyl_transferase-like_C_sf"/>
</dbReference>
<feature type="domain" description="Formyl transferase C-terminal" evidence="7">
    <location>
        <begin position="204"/>
        <end position="301"/>
    </location>
</feature>
<evidence type="ECO:0000256" key="4">
    <source>
        <dbReference type="ARBA" id="ARBA00022917"/>
    </source>
</evidence>
<dbReference type="Gene3D" id="3.40.50.12230">
    <property type="match status" value="1"/>
</dbReference>
<keyword evidence="3 5" id="KW-0808">Transferase</keyword>